<protein>
    <submittedName>
        <fullName evidence="4">Dual specificity protein phosphatase family protein</fullName>
    </submittedName>
</protein>
<dbReference type="Proteomes" id="UP001203284">
    <property type="component" value="Unassembled WGS sequence"/>
</dbReference>
<evidence type="ECO:0000256" key="2">
    <source>
        <dbReference type="SAM" id="Phobius"/>
    </source>
</evidence>
<dbReference type="InterPro" id="IPR057023">
    <property type="entry name" value="PTP-SAK"/>
</dbReference>
<keyword evidence="5" id="KW-1185">Reference proteome</keyword>
<feature type="transmembrane region" description="Helical" evidence="2">
    <location>
        <begin position="28"/>
        <end position="47"/>
    </location>
</feature>
<keyword evidence="2" id="KW-0812">Transmembrane</keyword>
<accession>A0ABT0DAR0</accession>
<dbReference type="Gene3D" id="3.90.190.10">
    <property type="entry name" value="Protein tyrosine phosphatase superfamily"/>
    <property type="match status" value="1"/>
</dbReference>
<keyword evidence="2" id="KW-0472">Membrane</keyword>
<evidence type="ECO:0000259" key="3">
    <source>
        <dbReference type="Pfam" id="PF22784"/>
    </source>
</evidence>
<proteinExistence type="predicted"/>
<dbReference type="PROSITE" id="PS00383">
    <property type="entry name" value="TYR_PHOSPHATASE_1"/>
    <property type="match status" value="1"/>
</dbReference>
<keyword evidence="1" id="KW-0378">Hydrolase</keyword>
<feature type="domain" description="Swiss Army Knife protein DSP-PTPase phosphatase" evidence="3">
    <location>
        <begin position="50"/>
        <end position="161"/>
    </location>
</feature>
<dbReference type="Pfam" id="PF22784">
    <property type="entry name" value="PTP-SAK"/>
    <property type="match status" value="1"/>
</dbReference>
<dbReference type="InterPro" id="IPR016130">
    <property type="entry name" value="Tyr_Pase_AS"/>
</dbReference>
<evidence type="ECO:0000256" key="1">
    <source>
        <dbReference type="ARBA" id="ARBA00022801"/>
    </source>
</evidence>
<gene>
    <name evidence="4" type="ORF">MWN34_08940</name>
</gene>
<name>A0ABT0DAR0_9HYPH</name>
<dbReference type="InterPro" id="IPR029021">
    <property type="entry name" value="Prot-tyrosine_phosphatase-like"/>
</dbReference>
<organism evidence="4 5">
    <name type="scientific">Ancylobacter crimeensis</name>
    <dbReference type="NCBI Taxonomy" id="2579147"/>
    <lineage>
        <taxon>Bacteria</taxon>
        <taxon>Pseudomonadati</taxon>
        <taxon>Pseudomonadota</taxon>
        <taxon>Alphaproteobacteria</taxon>
        <taxon>Hyphomicrobiales</taxon>
        <taxon>Xanthobacteraceae</taxon>
        <taxon>Ancylobacter</taxon>
    </lineage>
</organism>
<evidence type="ECO:0000313" key="5">
    <source>
        <dbReference type="Proteomes" id="UP001203284"/>
    </source>
</evidence>
<dbReference type="SUPFAM" id="SSF52799">
    <property type="entry name" value="(Phosphotyrosine protein) phosphatases II"/>
    <property type="match status" value="1"/>
</dbReference>
<dbReference type="RefSeq" id="WP_247028612.1">
    <property type="nucleotide sequence ID" value="NZ_JALKCH010000005.1"/>
</dbReference>
<dbReference type="EMBL" id="JALKCH010000005">
    <property type="protein sequence ID" value="MCK0197037.1"/>
    <property type="molecule type" value="Genomic_DNA"/>
</dbReference>
<reference evidence="4 5" key="1">
    <citation type="submission" date="2022-04" db="EMBL/GenBank/DDBJ databases">
        <authorList>
            <person name="Grouzdev D.S."/>
            <person name="Pantiukh K.S."/>
            <person name="Krutkina M.S."/>
        </authorList>
    </citation>
    <scope>NUCLEOTIDE SEQUENCE [LARGE SCALE GENOMIC DNA]</scope>
    <source>
        <strain evidence="4 5">6x-1</strain>
    </source>
</reference>
<sequence>MNSSDPEAGPEAPAAAALSTRRKRSWRWTLLGAVLGIGAFLGIEQLVGNFHTVVPGELYRSAQVDAADIARIKQKYGIATIINLRGYSGRPWHAEEVAASAALGINHIDIPLSAGRELTDEQAQHLIAVMRDAPKPILVHCRGGSDRSGIASALYLAAVAGRGEDAAEGQLSIWYGHFSLPYFPAWAMDETFERLEPWLGFPDS</sequence>
<comment type="caution">
    <text evidence="4">The sequence shown here is derived from an EMBL/GenBank/DDBJ whole genome shotgun (WGS) entry which is preliminary data.</text>
</comment>
<evidence type="ECO:0000313" key="4">
    <source>
        <dbReference type="EMBL" id="MCK0197037.1"/>
    </source>
</evidence>
<keyword evidence="2" id="KW-1133">Transmembrane helix</keyword>
<dbReference type="CDD" id="cd14529">
    <property type="entry name" value="TpbA-like"/>
    <property type="match status" value="1"/>
</dbReference>